<keyword evidence="4 14" id="KW-0436">Ligase</keyword>
<dbReference type="InterPro" id="IPR045851">
    <property type="entry name" value="AMP-bd_C_sf"/>
</dbReference>
<dbReference type="RefSeq" id="WP_071971691.1">
    <property type="nucleotide sequence ID" value="NZ_CP018076.1"/>
</dbReference>
<dbReference type="KEGG" id="suam:BOO69_07970"/>
<evidence type="ECO:0000259" key="12">
    <source>
        <dbReference type="Pfam" id="PF00501"/>
    </source>
</evidence>
<feature type="domain" description="AMP-dependent synthetase/ligase" evidence="12">
    <location>
        <begin position="35"/>
        <end position="400"/>
    </location>
</feature>
<accession>A0A1J0WGB8</accession>
<reference evidence="14 15" key="1">
    <citation type="submission" date="2016-11" db="EMBL/GenBank/DDBJ databases">
        <title>Complete genome sequence of Sulfitobacter sp. AM1-D1, a toxic bacteria associated with marine dinoflagellate Alexandrium minutum in East China Sea.</title>
        <authorList>
            <person name="Yang Q."/>
            <person name="Zhang X."/>
            <person name="Tian X."/>
        </authorList>
    </citation>
    <scope>NUCLEOTIDE SEQUENCE [LARGE SCALE GENOMIC DNA]</scope>
    <source>
        <strain evidence="14 15">AM1-D1</strain>
    </source>
</reference>
<dbReference type="OrthoDB" id="9803968at2"/>
<dbReference type="FunFam" id="3.30.300.30:FF:000008">
    <property type="entry name" value="2,3-dihydroxybenzoate-AMP ligase"/>
    <property type="match status" value="1"/>
</dbReference>
<name>A0A1J0WGB8_9RHOB</name>
<evidence type="ECO:0000256" key="11">
    <source>
        <dbReference type="ARBA" id="ARBA00067668"/>
    </source>
</evidence>
<evidence type="ECO:0000256" key="4">
    <source>
        <dbReference type="ARBA" id="ARBA00022598"/>
    </source>
</evidence>
<dbReference type="InterPro" id="IPR020845">
    <property type="entry name" value="AMP-binding_CS"/>
</dbReference>
<keyword evidence="15" id="KW-1185">Reference proteome</keyword>
<evidence type="ECO:0000256" key="7">
    <source>
        <dbReference type="ARBA" id="ARBA00022842"/>
    </source>
</evidence>
<dbReference type="Pfam" id="PF13193">
    <property type="entry name" value="AMP-binding_C"/>
    <property type="match status" value="1"/>
</dbReference>
<dbReference type="SUPFAM" id="SSF56801">
    <property type="entry name" value="Acetyl-CoA synthetase-like"/>
    <property type="match status" value="1"/>
</dbReference>
<keyword evidence="8" id="KW-0443">Lipid metabolism</keyword>
<dbReference type="GO" id="GO:0006631">
    <property type="term" value="P:fatty acid metabolic process"/>
    <property type="evidence" value="ECO:0007669"/>
    <property type="project" value="UniProtKB-KW"/>
</dbReference>
<dbReference type="PROSITE" id="PS00455">
    <property type="entry name" value="AMP_BINDING"/>
    <property type="match status" value="1"/>
</dbReference>
<keyword evidence="6" id="KW-0276">Fatty acid metabolism</keyword>
<keyword evidence="5" id="KW-0479">Metal-binding</keyword>
<dbReference type="PANTHER" id="PTHR43859">
    <property type="entry name" value="ACYL-ACTIVATING ENZYME"/>
    <property type="match status" value="1"/>
</dbReference>
<comment type="similarity">
    <text evidence="2">Belongs to the ATP-dependent AMP-binding enzyme family.</text>
</comment>
<gene>
    <name evidence="14" type="ORF">BOO69_07970</name>
</gene>
<evidence type="ECO:0000256" key="6">
    <source>
        <dbReference type="ARBA" id="ARBA00022832"/>
    </source>
</evidence>
<dbReference type="CDD" id="cd12119">
    <property type="entry name" value="ttLC_FACS_AlkK_like"/>
    <property type="match status" value="1"/>
</dbReference>
<sequence>MLGQMMSQPLLISSLIEHAEKYHSGGDIYSVNTGGGVEETTWGEVAANARRLASALTGLGLDPQARCGTIAWNNRRHLEIYFGVSGGGFVCHTINPRLFPEQLVYILNHAEDKVLFIDATFVPLVAAIRDKLEHLEHIVLMEAEVGDAAEKLPGIIAYDDLLAQGDAGFDWPDMDENTASSLCYTSGTTGNPKGVLYSHRSTVLHSFGINLADSVAISAAEVVLPVVPMFHVNAWGAPYACAMVGARMVMPGPGLDGPSLVKLIDTYRVSLALGVPTIWLGLLGEAKKGGSKLESLKRTVVGGSACPPSMIKSFREEFGVDTIHAWGMTEMSPVGTVNRPLAKHADLPEAEQHRLRENQGRPVFGVELEILDDDGNPLPHDGKAQGDLVTRGHWILDAYFKKSTDETLTNGWFDTGDVATMDPDGYVTIKDRSKDIIKSGGEWISSVELENIAISHPDLSDAAVIGARHEKWDERPVLVAVKAEGKDPSEDAILEIFDGKIAKWQIPDKVVFTKELPRNATGKVLKRNLRDEFGDVLMD</sequence>
<evidence type="ECO:0000256" key="3">
    <source>
        <dbReference type="ARBA" id="ARBA00011738"/>
    </source>
</evidence>
<dbReference type="Gene3D" id="3.30.300.30">
    <property type="match status" value="1"/>
</dbReference>
<evidence type="ECO:0000256" key="5">
    <source>
        <dbReference type="ARBA" id="ARBA00022723"/>
    </source>
</evidence>
<dbReference type="STRING" id="1917485.BOO69_07970"/>
<evidence type="ECO:0000256" key="9">
    <source>
        <dbReference type="ARBA" id="ARBA00051915"/>
    </source>
</evidence>
<dbReference type="AlphaFoldDB" id="A0A1J0WGB8"/>
<dbReference type="InterPro" id="IPR042099">
    <property type="entry name" value="ANL_N_sf"/>
</dbReference>
<dbReference type="Gene3D" id="3.40.50.12780">
    <property type="entry name" value="N-terminal domain of ligase-like"/>
    <property type="match status" value="1"/>
</dbReference>
<dbReference type="Proteomes" id="UP000181897">
    <property type="component" value="Chromosome"/>
</dbReference>
<dbReference type="EC" id="6.2.1.44" evidence="10"/>
<dbReference type="GO" id="GO:0016874">
    <property type="term" value="F:ligase activity"/>
    <property type="evidence" value="ECO:0007669"/>
    <property type="project" value="UniProtKB-KW"/>
</dbReference>
<dbReference type="GO" id="GO:0046872">
    <property type="term" value="F:metal ion binding"/>
    <property type="evidence" value="ECO:0007669"/>
    <property type="project" value="UniProtKB-KW"/>
</dbReference>
<organism evidence="14 15">
    <name type="scientific">Sulfitobacter alexandrii</name>
    <dbReference type="NCBI Taxonomy" id="1917485"/>
    <lineage>
        <taxon>Bacteria</taxon>
        <taxon>Pseudomonadati</taxon>
        <taxon>Pseudomonadota</taxon>
        <taxon>Alphaproteobacteria</taxon>
        <taxon>Rhodobacterales</taxon>
        <taxon>Roseobacteraceae</taxon>
        <taxon>Sulfitobacter</taxon>
    </lineage>
</organism>
<keyword evidence="7" id="KW-0460">Magnesium</keyword>
<evidence type="ECO:0000256" key="8">
    <source>
        <dbReference type="ARBA" id="ARBA00023098"/>
    </source>
</evidence>
<dbReference type="NCBIfam" id="NF004837">
    <property type="entry name" value="PRK06187.1"/>
    <property type="match status" value="1"/>
</dbReference>
<evidence type="ECO:0000259" key="13">
    <source>
        <dbReference type="Pfam" id="PF13193"/>
    </source>
</evidence>
<comment type="cofactor">
    <cofactor evidence="1">
        <name>Mg(2+)</name>
        <dbReference type="ChEBI" id="CHEBI:18420"/>
    </cofactor>
</comment>
<evidence type="ECO:0000256" key="1">
    <source>
        <dbReference type="ARBA" id="ARBA00001946"/>
    </source>
</evidence>
<dbReference type="Pfam" id="PF00501">
    <property type="entry name" value="AMP-binding"/>
    <property type="match status" value="1"/>
</dbReference>
<dbReference type="PANTHER" id="PTHR43859:SF4">
    <property type="entry name" value="BUTANOATE--COA LIGASE AAE1-RELATED"/>
    <property type="match status" value="1"/>
</dbReference>
<evidence type="ECO:0000256" key="10">
    <source>
        <dbReference type="ARBA" id="ARBA00066616"/>
    </source>
</evidence>
<comment type="subunit">
    <text evidence="3">Homodimer.</text>
</comment>
<evidence type="ECO:0000313" key="15">
    <source>
        <dbReference type="Proteomes" id="UP000181897"/>
    </source>
</evidence>
<dbReference type="EMBL" id="CP018076">
    <property type="protein sequence ID" value="APE43359.1"/>
    <property type="molecule type" value="Genomic_DNA"/>
</dbReference>
<comment type="catalytic activity">
    <reaction evidence="9">
        <text>3-(methylsulfanyl)propanoate + ATP + CoA = 3-(methylsulfanyl)propanoyl-CoA + AMP + diphosphate</text>
        <dbReference type="Rhea" id="RHEA:43052"/>
        <dbReference type="ChEBI" id="CHEBI:30616"/>
        <dbReference type="ChEBI" id="CHEBI:33019"/>
        <dbReference type="ChEBI" id="CHEBI:49016"/>
        <dbReference type="ChEBI" id="CHEBI:57287"/>
        <dbReference type="ChEBI" id="CHEBI:82815"/>
        <dbReference type="ChEBI" id="CHEBI:456215"/>
        <dbReference type="EC" id="6.2.1.44"/>
    </reaction>
    <physiologicalReaction direction="left-to-right" evidence="9">
        <dbReference type="Rhea" id="RHEA:43053"/>
    </physiologicalReaction>
</comment>
<feature type="domain" description="AMP-binding enzyme C-terminal" evidence="13">
    <location>
        <begin position="448"/>
        <end position="523"/>
    </location>
</feature>
<evidence type="ECO:0000313" key="14">
    <source>
        <dbReference type="EMBL" id="APE43359.1"/>
    </source>
</evidence>
<dbReference type="InterPro" id="IPR025110">
    <property type="entry name" value="AMP-bd_C"/>
</dbReference>
<protein>
    <recommendedName>
        <fullName evidence="11">3-methylmercaptopropionyl-CoA ligase</fullName>
        <ecNumber evidence="10">6.2.1.44</ecNumber>
    </recommendedName>
</protein>
<proteinExistence type="inferred from homology"/>
<evidence type="ECO:0000256" key="2">
    <source>
        <dbReference type="ARBA" id="ARBA00006432"/>
    </source>
</evidence>
<dbReference type="InterPro" id="IPR000873">
    <property type="entry name" value="AMP-dep_synth/lig_dom"/>
</dbReference>